<dbReference type="InterPro" id="IPR035235">
    <property type="entry name" value="DUF5343"/>
</dbReference>
<accession>A0A0G1CCE7</accession>
<organism evidence="1 2">
    <name type="scientific">Candidatus Gottesmanbacteria bacterium GW2011_GWA1_43_11</name>
    <dbReference type="NCBI Taxonomy" id="1618436"/>
    <lineage>
        <taxon>Bacteria</taxon>
        <taxon>Candidatus Gottesmaniibacteriota</taxon>
    </lineage>
</organism>
<dbReference type="AlphaFoldDB" id="A0A0G1CCE7"/>
<dbReference type="EMBL" id="LCFB01000042">
    <property type="protein sequence ID" value="KKS83335.1"/>
    <property type="molecule type" value="Genomic_DNA"/>
</dbReference>
<comment type="caution">
    <text evidence="1">The sequence shown here is derived from an EMBL/GenBank/DDBJ whole genome shotgun (WGS) entry which is preliminary data.</text>
</comment>
<protein>
    <submittedName>
        <fullName evidence="1">Uncharacterized protein</fullName>
    </submittedName>
</protein>
<name>A0A0G1CCE7_9BACT</name>
<dbReference type="STRING" id="1618436.UV59_C0042G0002"/>
<evidence type="ECO:0000313" key="1">
    <source>
        <dbReference type="EMBL" id="KKS83335.1"/>
    </source>
</evidence>
<proteinExistence type="predicted"/>
<sequence length="208" mass="23339">MKNLKFSGSDASLTISALKFLGIIDSEGRKTEKMSLLQLKGEERCKAIKDIVSNSYIKLFETSPEANKLDRDTLYNNFIVIYGMSGRQASSAVPNFLWLCQQAGMDVSEPFEVKGRSQRQNAAQMYLGDKTHTQKIPNKKSPVTFDIEEEERIVELGEFKLQLPSDWDTAKARQGIAKGEFKAVYTELTNLSEQLRISVSGKKIGEDS</sequence>
<evidence type="ECO:0000313" key="2">
    <source>
        <dbReference type="Proteomes" id="UP000034543"/>
    </source>
</evidence>
<reference evidence="1 2" key="1">
    <citation type="journal article" date="2015" name="Nature">
        <title>rRNA introns, odd ribosomes, and small enigmatic genomes across a large radiation of phyla.</title>
        <authorList>
            <person name="Brown C.T."/>
            <person name="Hug L.A."/>
            <person name="Thomas B.C."/>
            <person name="Sharon I."/>
            <person name="Castelle C.J."/>
            <person name="Singh A."/>
            <person name="Wilkins M.J."/>
            <person name="Williams K.H."/>
            <person name="Banfield J.F."/>
        </authorList>
    </citation>
    <scope>NUCLEOTIDE SEQUENCE [LARGE SCALE GENOMIC DNA]</scope>
</reference>
<gene>
    <name evidence="1" type="ORF">UV59_C0042G0002</name>
</gene>
<dbReference type="Pfam" id="PF17278">
    <property type="entry name" value="DUF5343"/>
    <property type="match status" value="1"/>
</dbReference>
<dbReference type="Proteomes" id="UP000034543">
    <property type="component" value="Unassembled WGS sequence"/>
</dbReference>